<gene>
    <name evidence="2" type="ORF">HNQ80_002607</name>
</gene>
<feature type="compositionally biased region" description="Basic and acidic residues" evidence="1">
    <location>
        <begin position="72"/>
        <end position="95"/>
    </location>
</feature>
<dbReference type="Proteomes" id="UP000579281">
    <property type="component" value="Unassembled WGS sequence"/>
</dbReference>
<reference evidence="2 3" key="1">
    <citation type="submission" date="2020-08" db="EMBL/GenBank/DDBJ databases">
        <title>Genomic Encyclopedia of Type Strains, Phase IV (KMG-IV): sequencing the most valuable type-strain genomes for metagenomic binning, comparative biology and taxonomic classification.</title>
        <authorList>
            <person name="Goeker M."/>
        </authorList>
    </citation>
    <scope>NUCLEOTIDE SEQUENCE [LARGE SCALE GENOMIC DNA]</scope>
    <source>
        <strain evidence="2 3">DSM 103526</strain>
    </source>
</reference>
<dbReference type="EMBL" id="JACHEN010000015">
    <property type="protein sequence ID" value="MBB6216505.1"/>
    <property type="molecule type" value="Genomic_DNA"/>
</dbReference>
<name>A0A841L2C1_9FIRM</name>
<sequence>MSIRPIDFQSMIPKNIKLSQENQTLNNKERFEHQTLVIQDQKNTEKQLNRVNTFDRKTYPKIANQNHHKSRQERDHNSQEDKKEEQENDEFKSNEKLATGKGFKIDIMI</sequence>
<feature type="compositionally biased region" description="Basic and acidic residues" evidence="1">
    <location>
        <begin position="42"/>
        <end position="58"/>
    </location>
</feature>
<proteinExistence type="predicted"/>
<feature type="region of interest" description="Disordered" evidence="1">
    <location>
        <begin position="42"/>
        <end position="109"/>
    </location>
</feature>
<evidence type="ECO:0000313" key="3">
    <source>
        <dbReference type="Proteomes" id="UP000579281"/>
    </source>
</evidence>
<dbReference type="AlphaFoldDB" id="A0A841L2C1"/>
<evidence type="ECO:0000313" key="2">
    <source>
        <dbReference type="EMBL" id="MBB6216505.1"/>
    </source>
</evidence>
<keyword evidence="3" id="KW-1185">Reference proteome</keyword>
<evidence type="ECO:0000256" key="1">
    <source>
        <dbReference type="SAM" id="MobiDB-lite"/>
    </source>
</evidence>
<organism evidence="2 3">
    <name type="scientific">Anaerosolibacter carboniphilus</name>
    <dbReference type="NCBI Taxonomy" id="1417629"/>
    <lineage>
        <taxon>Bacteria</taxon>
        <taxon>Bacillati</taxon>
        <taxon>Bacillota</taxon>
        <taxon>Clostridia</taxon>
        <taxon>Peptostreptococcales</taxon>
        <taxon>Thermotaleaceae</taxon>
        <taxon>Anaerosolibacter</taxon>
    </lineage>
</organism>
<accession>A0A841L2C1</accession>
<comment type="caution">
    <text evidence="2">The sequence shown here is derived from an EMBL/GenBank/DDBJ whole genome shotgun (WGS) entry which is preliminary data.</text>
</comment>
<protein>
    <submittedName>
        <fullName evidence="2">Uncharacterized protein</fullName>
    </submittedName>
</protein>